<dbReference type="Proteomes" id="UP000095706">
    <property type="component" value="Unassembled WGS sequence"/>
</dbReference>
<dbReference type="AlphaFoldDB" id="A0A174I960"/>
<organism evidence="1 2">
    <name type="scientific">Fusicatenibacter saccharivorans</name>
    <dbReference type="NCBI Taxonomy" id="1150298"/>
    <lineage>
        <taxon>Bacteria</taxon>
        <taxon>Bacillati</taxon>
        <taxon>Bacillota</taxon>
        <taxon>Clostridia</taxon>
        <taxon>Lachnospirales</taxon>
        <taxon>Lachnospiraceae</taxon>
        <taxon>Fusicatenibacter</taxon>
    </lineage>
</organism>
<sequence>MKRKIMIAAVAAAVIFAVIAILSVLAQTPALI</sequence>
<accession>A0A174I960</accession>
<dbReference type="EMBL" id="CYYV01000016">
    <property type="protein sequence ID" value="CUO82197.1"/>
    <property type="molecule type" value="Genomic_DNA"/>
</dbReference>
<protein>
    <submittedName>
        <fullName evidence="1">Uncharacterized protein</fullName>
    </submittedName>
</protein>
<evidence type="ECO:0000313" key="1">
    <source>
        <dbReference type="EMBL" id="CUO82197.1"/>
    </source>
</evidence>
<evidence type="ECO:0000313" key="2">
    <source>
        <dbReference type="Proteomes" id="UP000095706"/>
    </source>
</evidence>
<name>A0A174I960_9FIRM</name>
<gene>
    <name evidence="1" type="ORF">ERS852406_02931</name>
</gene>
<proteinExistence type="predicted"/>
<reference evidence="1 2" key="1">
    <citation type="submission" date="2015-09" db="EMBL/GenBank/DDBJ databases">
        <authorList>
            <consortium name="Pathogen Informatics"/>
        </authorList>
    </citation>
    <scope>NUCLEOTIDE SEQUENCE [LARGE SCALE GENOMIC DNA]</scope>
    <source>
        <strain evidence="1 2">2789STDY5608849</strain>
    </source>
</reference>